<accession>W9YGI4</accession>
<dbReference type="EMBL" id="AMGY01000001">
    <property type="protein sequence ID" value="EXJ92002.1"/>
    <property type="molecule type" value="Genomic_DNA"/>
</dbReference>
<sequence length="539" mass="59274">MALHRNSALATLSADERTIVQRKMAIAMYGYSWLKPAGCAKTMLGRREEELEREEVERQLREVEMQERIQQEADEQERLARLGEMGEPEGERDLDEDIPDADPDEEGDEDEDDPYDDFEEEAEEDGMEGDLDDEIPDADEDDENDDEIMSPDPETANADWIYDTRREPDTDEEEGALSPAHPGRARVHANISVAGVYITDPGSGYDYDERDAEDLADAMLDEDEIFDHQNADPGERDLDEEIPEAESEQGWEHTDTELEASEMDISMLASGQIHPAEPASRDSSRRISGRHVADGSRRASGRRSSGPWITGLSRAQSPGQPGLDSARYSRPTPASVHVEPRARVISGNRAHAHAHAHQQHQYIQTPVMLDSPLEVDLELDGELDPFVSSRRATTTRNMRRGMPRSVTATAGPDSAASSRTDTAGLNVNVNENPSRTTAARNWLDGAAAAVGGSARRTLFGRAVRRANAGTVNTAATDTTAASSGGLFTPSPATEQPEGTAQDWETPVSGQASQESGQGRDQRETRTRSGRFLSGRRRER</sequence>
<dbReference type="eggNOG" id="KOG1808">
    <property type="taxonomic scope" value="Eukaryota"/>
</dbReference>
<evidence type="ECO:0000256" key="1">
    <source>
        <dbReference type="SAM" id="MobiDB-lite"/>
    </source>
</evidence>
<keyword evidence="3" id="KW-1185">Reference proteome</keyword>
<dbReference type="HOGENOM" id="CLU_472537_0_0_1"/>
<feature type="region of interest" description="Disordered" evidence="1">
    <location>
        <begin position="474"/>
        <end position="539"/>
    </location>
</feature>
<protein>
    <recommendedName>
        <fullName evidence="4">Apc15p protein-domain-containing protein</fullName>
    </recommendedName>
</protein>
<dbReference type="GO" id="GO:0031145">
    <property type="term" value="P:anaphase-promoting complex-dependent catabolic process"/>
    <property type="evidence" value="ECO:0007669"/>
    <property type="project" value="InterPro"/>
</dbReference>
<feature type="compositionally biased region" description="Basic and acidic residues" evidence="1">
    <location>
        <begin position="226"/>
        <end position="236"/>
    </location>
</feature>
<feature type="compositionally biased region" description="Acidic residues" evidence="1">
    <location>
        <begin position="86"/>
        <end position="149"/>
    </location>
</feature>
<dbReference type="OrthoDB" id="5320532at2759"/>
<feature type="compositionally biased region" description="Basic and acidic residues" evidence="1">
    <location>
        <begin position="62"/>
        <end position="81"/>
    </location>
</feature>
<dbReference type="AlphaFoldDB" id="W9YGI4"/>
<dbReference type="Proteomes" id="UP000019478">
    <property type="component" value="Unassembled WGS sequence"/>
</dbReference>
<evidence type="ECO:0000313" key="3">
    <source>
        <dbReference type="Proteomes" id="UP000019478"/>
    </source>
</evidence>
<dbReference type="InterPro" id="IPR008402">
    <property type="entry name" value="APC_su15/mnd2"/>
</dbReference>
<feature type="compositionally biased region" description="Polar residues" evidence="1">
    <location>
        <begin position="507"/>
        <end position="516"/>
    </location>
</feature>
<feature type="compositionally biased region" description="Polar residues" evidence="1">
    <location>
        <begin position="415"/>
        <end position="433"/>
    </location>
</feature>
<feature type="compositionally biased region" description="Basic and acidic residues" evidence="1">
    <location>
        <begin position="517"/>
        <end position="526"/>
    </location>
</feature>
<name>W9YGI4_9EURO</name>
<dbReference type="RefSeq" id="XP_007728892.1">
    <property type="nucleotide sequence ID" value="XM_007730702.1"/>
</dbReference>
<feature type="region of interest" description="Disordered" evidence="1">
    <location>
        <begin position="403"/>
        <end position="433"/>
    </location>
</feature>
<feature type="compositionally biased region" description="Acidic residues" evidence="1">
    <location>
        <begin position="237"/>
        <end position="249"/>
    </location>
</feature>
<evidence type="ECO:0000313" key="2">
    <source>
        <dbReference type="EMBL" id="EXJ92002.1"/>
    </source>
</evidence>
<feature type="compositionally biased region" description="Basic and acidic residues" evidence="1">
    <location>
        <begin position="279"/>
        <end position="297"/>
    </location>
</feature>
<organism evidence="2 3">
    <name type="scientific">Capronia epimyces CBS 606.96</name>
    <dbReference type="NCBI Taxonomy" id="1182542"/>
    <lineage>
        <taxon>Eukaryota</taxon>
        <taxon>Fungi</taxon>
        <taxon>Dikarya</taxon>
        <taxon>Ascomycota</taxon>
        <taxon>Pezizomycotina</taxon>
        <taxon>Eurotiomycetes</taxon>
        <taxon>Chaetothyriomycetidae</taxon>
        <taxon>Chaetothyriales</taxon>
        <taxon>Herpotrichiellaceae</taxon>
        <taxon>Capronia</taxon>
    </lineage>
</organism>
<dbReference type="GeneID" id="19164692"/>
<gene>
    <name evidence="2" type="ORF">A1O3_00552</name>
</gene>
<evidence type="ECO:0008006" key="4">
    <source>
        <dbReference type="Google" id="ProtNLM"/>
    </source>
</evidence>
<dbReference type="GO" id="GO:0005680">
    <property type="term" value="C:anaphase-promoting complex"/>
    <property type="evidence" value="ECO:0007669"/>
    <property type="project" value="InterPro"/>
</dbReference>
<feature type="region of interest" description="Disordered" evidence="1">
    <location>
        <begin position="225"/>
        <end position="337"/>
    </location>
</feature>
<comment type="caution">
    <text evidence="2">The sequence shown here is derived from an EMBL/GenBank/DDBJ whole genome shotgun (WGS) entry which is preliminary data.</text>
</comment>
<proteinExistence type="predicted"/>
<dbReference type="Pfam" id="PF05841">
    <property type="entry name" value="Apc15p"/>
    <property type="match status" value="1"/>
</dbReference>
<dbReference type="STRING" id="1182542.W9YGI4"/>
<reference evidence="2 3" key="1">
    <citation type="submission" date="2013-03" db="EMBL/GenBank/DDBJ databases">
        <title>The Genome Sequence of Capronia epimyces CBS 606.96.</title>
        <authorList>
            <consortium name="The Broad Institute Genomics Platform"/>
            <person name="Cuomo C."/>
            <person name="de Hoog S."/>
            <person name="Gorbushina A."/>
            <person name="Walker B."/>
            <person name="Young S.K."/>
            <person name="Zeng Q."/>
            <person name="Gargeya S."/>
            <person name="Fitzgerald M."/>
            <person name="Haas B."/>
            <person name="Abouelleil A."/>
            <person name="Allen A.W."/>
            <person name="Alvarado L."/>
            <person name="Arachchi H.M."/>
            <person name="Berlin A.M."/>
            <person name="Chapman S.B."/>
            <person name="Gainer-Dewar J."/>
            <person name="Goldberg J."/>
            <person name="Griggs A."/>
            <person name="Gujja S."/>
            <person name="Hansen M."/>
            <person name="Howarth C."/>
            <person name="Imamovic A."/>
            <person name="Ireland A."/>
            <person name="Larimer J."/>
            <person name="McCowan C."/>
            <person name="Murphy C."/>
            <person name="Pearson M."/>
            <person name="Poon T.W."/>
            <person name="Priest M."/>
            <person name="Roberts A."/>
            <person name="Saif S."/>
            <person name="Shea T."/>
            <person name="Sisk P."/>
            <person name="Sykes S."/>
            <person name="Wortman J."/>
            <person name="Nusbaum C."/>
            <person name="Birren B."/>
        </authorList>
    </citation>
    <scope>NUCLEOTIDE SEQUENCE [LARGE SCALE GENOMIC DNA]</scope>
    <source>
        <strain evidence="2 3">CBS 606.96</strain>
    </source>
</reference>
<feature type="region of interest" description="Disordered" evidence="1">
    <location>
        <begin position="62"/>
        <end position="184"/>
    </location>
</feature>